<feature type="transmembrane region" description="Helical" evidence="5">
    <location>
        <begin position="59"/>
        <end position="78"/>
    </location>
</feature>
<comment type="subcellular location">
    <subcellularLocation>
        <location evidence="1">Membrane</location>
        <topology evidence="1">Multi-pass membrane protein</topology>
    </subcellularLocation>
</comment>
<dbReference type="PATRIC" id="fig|1391654.3.peg.2294"/>
<dbReference type="InterPro" id="IPR032808">
    <property type="entry name" value="DoxX"/>
</dbReference>
<gene>
    <name evidence="6" type="ORF">AKJ09_02272</name>
</gene>
<evidence type="ECO:0000256" key="2">
    <source>
        <dbReference type="ARBA" id="ARBA00022692"/>
    </source>
</evidence>
<keyword evidence="7" id="KW-1185">Reference proteome</keyword>
<sequence length="110" mass="11625">MVPGAGGGVVELLTGGPESVAHTLLALGYPLYIMKILGLAKVLGGIAILTGRYPKLKEWAYAGFAFDFLGATASHLLAGDAAHAPFPFAFFIAHMTSYLLWYKTAATRLP</sequence>
<reference evidence="6 7" key="1">
    <citation type="submission" date="2015-08" db="EMBL/GenBank/DDBJ databases">
        <authorList>
            <person name="Babu N.S."/>
            <person name="Beckwith C.J."/>
            <person name="Beseler K.G."/>
            <person name="Brison A."/>
            <person name="Carone J.V."/>
            <person name="Caskin T.P."/>
            <person name="Diamond M."/>
            <person name="Durham M.E."/>
            <person name="Foxe J.M."/>
            <person name="Go M."/>
            <person name="Henderson B.A."/>
            <person name="Jones I.B."/>
            <person name="McGettigan J.A."/>
            <person name="Micheletti S.J."/>
            <person name="Nasrallah M.E."/>
            <person name="Ortiz D."/>
            <person name="Piller C.R."/>
            <person name="Privatt S.R."/>
            <person name="Schneider S.L."/>
            <person name="Sharp S."/>
            <person name="Smith T.C."/>
            <person name="Stanton J.D."/>
            <person name="Ullery H.E."/>
            <person name="Wilson R.J."/>
            <person name="Serrano M.G."/>
            <person name="Buck G."/>
            <person name="Lee V."/>
            <person name="Wang Y."/>
            <person name="Carvalho R."/>
            <person name="Voegtly L."/>
            <person name="Shi R."/>
            <person name="Duckworth R."/>
            <person name="Johnson A."/>
            <person name="Loviza R."/>
            <person name="Walstead R."/>
            <person name="Shah Z."/>
            <person name="Kiflezghi M."/>
            <person name="Wade K."/>
            <person name="Ball S.L."/>
            <person name="Bradley K.W."/>
            <person name="Asai D.J."/>
            <person name="Bowman C.A."/>
            <person name="Russell D.A."/>
            <person name="Pope W.H."/>
            <person name="Jacobs-Sera D."/>
            <person name="Hendrix R.W."/>
            <person name="Hatfull G.F."/>
        </authorList>
    </citation>
    <scope>NUCLEOTIDE SEQUENCE [LARGE SCALE GENOMIC DNA]</scope>
    <source>
        <strain evidence="6 7">DSM 27648</strain>
    </source>
</reference>
<feature type="transmembrane region" description="Helical" evidence="5">
    <location>
        <begin position="84"/>
        <end position="102"/>
    </location>
</feature>
<accession>A0A0K1PQ05</accession>
<dbReference type="STRING" id="1391654.AKJ09_02272"/>
<proteinExistence type="predicted"/>
<keyword evidence="2 5" id="KW-0812">Transmembrane</keyword>
<dbReference type="AlphaFoldDB" id="A0A0K1PQ05"/>
<dbReference type="OrthoDB" id="7960583at2"/>
<dbReference type="KEGG" id="llu:AKJ09_02272"/>
<evidence type="ECO:0008006" key="8">
    <source>
        <dbReference type="Google" id="ProtNLM"/>
    </source>
</evidence>
<evidence type="ECO:0000313" key="6">
    <source>
        <dbReference type="EMBL" id="AKU95608.1"/>
    </source>
</evidence>
<name>A0A0K1PQ05_9BACT</name>
<evidence type="ECO:0000256" key="5">
    <source>
        <dbReference type="SAM" id="Phobius"/>
    </source>
</evidence>
<evidence type="ECO:0000313" key="7">
    <source>
        <dbReference type="Proteomes" id="UP000064967"/>
    </source>
</evidence>
<dbReference type="GO" id="GO:0016020">
    <property type="term" value="C:membrane"/>
    <property type="evidence" value="ECO:0007669"/>
    <property type="project" value="UniProtKB-SubCell"/>
</dbReference>
<feature type="transmembrane region" description="Helical" evidence="5">
    <location>
        <begin position="29"/>
        <end position="50"/>
    </location>
</feature>
<evidence type="ECO:0000256" key="4">
    <source>
        <dbReference type="ARBA" id="ARBA00023136"/>
    </source>
</evidence>
<dbReference type="EMBL" id="CP012333">
    <property type="protein sequence ID" value="AKU95608.1"/>
    <property type="molecule type" value="Genomic_DNA"/>
</dbReference>
<dbReference type="Pfam" id="PF13564">
    <property type="entry name" value="DoxX_2"/>
    <property type="match status" value="1"/>
</dbReference>
<evidence type="ECO:0000256" key="3">
    <source>
        <dbReference type="ARBA" id="ARBA00022989"/>
    </source>
</evidence>
<organism evidence="6 7">
    <name type="scientific">Labilithrix luteola</name>
    <dbReference type="NCBI Taxonomy" id="1391654"/>
    <lineage>
        <taxon>Bacteria</taxon>
        <taxon>Pseudomonadati</taxon>
        <taxon>Myxococcota</taxon>
        <taxon>Polyangia</taxon>
        <taxon>Polyangiales</taxon>
        <taxon>Labilitrichaceae</taxon>
        <taxon>Labilithrix</taxon>
    </lineage>
</organism>
<keyword evidence="3 5" id="KW-1133">Transmembrane helix</keyword>
<keyword evidence="4 5" id="KW-0472">Membrane</keyword>
<dbReference type="Proteomes" id="UP000064967">
    <property type="component" value="Chromosome"/>
</dbReference>
<evidence type="ECO:0000256" key="1">
    <source>
        <dbReference type="ARBA" id="ARBA00004141"/>
    </source>
</evidence>
<protein>
    <recommendedName>
        <fullName evidence="8">DoxX family protein</fullName>
    </recommendedName>
</protein>